<protein>
    <submittedName>
        <fullName evidence="3">Type VI secretion system protein ImpA</fullName>
    </submittedName>
</protein>
<evidence type="ECO:0000256" key="1">
    <source>
        <dbReference type="SAM" id="MobiDB-lite"/>
    </source>
</evidence>
<evidence type="ECO:0000313" key="4">
    <source>
        <dbReference type="Proteomes" id="UP000244092"/>
    </source>
</evidence>
<feature type="region of interest" description="Disordered" evidence="1">
    <location>
        <begin position="237"/>
        <end position="269"/>
    </location>
</feature>
<feature type="domain" description="ImpA N-terminal" evidence="2">
    <location>
        <begin position="6"/>
        <end position="124"/>
    </location>
</feature>
<proteinExistence type="predicted"/>
<dbReference type="AlphaFoldDB" id="A0A2T6C8W5"/>
<dbReference type="OrthoDB" id="9771118at2"/>
<dbReference type="Proteomes" id="UP000244092">
    <property type="component" value="Unassembled WGS sequence"/>
</dbReference>
<dbReference type="EMBL" id="QBKU01000015">
    <property type="protein sequence ID" value="PTX64764.1"/>
    <property type="molecule type" value="Genomic_DNA"/>
</dbReference>
<dbReference type="PANTHER" id="PTHR37951:SF1">
    <property type="entry name" value="TYPE VI SECRETION SYSTEM COMPONENT TSSA1"/>
    <property type="match status" value="1"/>
</dbReference>
<comment type="caution">
    <text evidence="3">The sequence shown here is derived from an EMBL/GenBank/DDBJ whole genome shotgun (WGS) entry which is preliminary data.</text>
</comment>
<feature type="region of interest" description="Disordered" evidence="1">
    <location>
        <begin position="1"/>
        <end position="42"/>
    </location>
</feature>
<dbReference type="PANTHER" id="PTHR37951">
    <property type="entry name" value="CYTOPLASMIC PROTEIN-RELATED"/>
    <property type="match status" value="1"/>
</dbReference>
<dbReference type="Pfam" id="PF06812">
    <property type="entry name" value="ImpA_N"/>
    <property type="match status" value="1"/>
</dbReference>
<dbReference type="InterPro" id="IPR017740">
    <property type="entry name" value="TssA-like"/>
</dbReference>
<name>A0A2T6C8W5_9RHOB</name>
<evidence type="ECO:0000259" key="2">
    <source>
        <dbReference type="Pfam" id="PF06812"/>
    </source>
</evidence>
<reference evidence="3 4" key="1">
    <citation type="submission" date="2018-04" db="EMBL/GenBank/DDBJ databases">
        <title>Genomic Encyclopedia of Archaeal and Bacterial Type Strains, Phase II (KMG-II): from individual species to whole genera.</title>
        <authorList>
            <person name="Goeker M."/>
        </authorList>
    </citation>
    <scope>NUCLEOTIDE SEQUENCE [LARGE SCALE GENOMIC DNA]</scope>
    <source>
        <strain evidence="3 4">DSM 12244</strain>
    </source>
</reference>
<accession>A0A2T6C8W5</accession>
<dbReference type="InterPro" id="IPR010657">
    <property type="entry name" value="ImpA_N"/>
</dbReference>
<evidence type="ECO:0000313" key="3">
    <source>
        <dbReference type="EMBL" id="PTX64764.1"/>
    </source>
</evidence>
<organism evidence="3 4">
    <name type="scientific">Sulfitobacter mediterraneus</name>
    <dbReference type="NCBI Taxonomy" id="83219"/>
    <lineage>
        <taxon>Bacteria</taxon>
        <taxon>Pseudomonadati</taxon>
        <taxon>Pseudomonadota</taxon>
        <taxon>Alphaproteobacteria</taxon>
        <taxon>Rhodobacterales</taxon>
        <taxon>Roseobacteraceae</taxon>
        <taxon>Sulfitobacter</taxon>
    </lineage>
</organism>
<sequence>MKTHGDESPSGENLEYDPAFTAMELEAQPEEERQAGSEIVAGSDPDYKALAQKAREVLDRSHEIRAAVYLADSELRINGLEGFAEVTGFIRFCLEEHWNTCHPELDADDDDDPTMRINAVTNLAGRSTVVRSLRRWAPLTNSRAFGQVTLRDIEVSNGDTPPADDETPMPMADVQAAFKDTPAEQLTAYYEAAKSAFEDVNAIDAVFLEKTPGFGPTLDPLQKMLGDVVQILAKETGADQPAAEDSGEDTADGTSQAPQSGGGAGGSAVSAPGQIASAADVASALDSIIAYYKRNEPSSPLPILLARARRLIGADFLTIVNDIAPLGLENVNLVGGIEEDYSE</sequence>
<gene>
    <name evidence="3" type="ORF">C8N31_11533</name>
</gene>
<dbReference type="NCBIfam" id="TIGR03363">
    <property type="entry name" value="VI_chp_8"/>
    <property type="match status" value="1"/>
</dbReference>